<keyword evidence="7" id="KW-0539">Nucleus</keyword>
<evidence type="ECO:0000313" key="11">
    <source>
        <dbReference type="Proteomes" id="UP001642405"/>
    </source>
</evidence>
<dbReference type="PANTHER" id="PTHR47782">
    <property type="entry name" value="ZN(II)2CYS6 TRANSCRIPTION FACTOR (EUROFUNG)-RELATED"/>
    <property type="match status" value="1"/>
</dbReference>
<feature type="compositionally biased region" description="Polar residues" evidence="8">
    <location>
        <begin position="236"/>
        <end position="252"/>
    </location>
</feature>
<dbReference type="CDD" id="cd12148">
    <property type="entry name" value="fungal_TF_MHR"/>
    <property type="match status" value="1"/>
</dbReference>
<keyword evidence="11" id="KW-1185">Reference proteome</keyword>
<evidence type="ECO:0000259" key="9">
    <source>
        <dbReference type="SMART" id="SM00906"/>
    </source>
</evidence>
<evidence type="ECO:0000256" key="7">
    <source>
        <dbReference type="ARBA" id="ARBA00023242"/>
    </source>
</evidence>
<sequence length="294" mass="32256">MARSTILELEEELDPPRSLSLLSREAALALAGVFLDRYEMSYPIVSRHEMHMLVSAIYDDGSERGPSLVITTHGAACSRFLVHMMAAVGLLARSHDKTSVDQAGLLHAEAMAEFGTVMQHKTTQTVQCLFFVLLWSLVVQTAGGLSLFGAGKEAPAWQVSGLCMRMCVDMGMHTEAMIQASTVAEDVMKKALKRRLFWVASKLDQTLGGLLGHPQAWHEPQAQIQTATRCPHDETASPTTASFSGHQKQKSVADQPVDEPLWDSSELYDSFCNTPEGTWNTDGSTEILAMWDDS</sequence>
<evidence type="ECO:0000256" key="3">
    <source>
        <dbReference type="ARBA" id="ARBA00022833"/>
    </source>
</evidence>
<evidence type="ECO:0000256" key="8">
    <source>
        <dbReference type="SAM" id="MobiDB-lite"/>
    </source>
</evidence>
<protein>
    <recommendedName>
        <fullName evidence="9">Xylanolytic transcriptional activator regulatory domain-containing protein</fullName>
    </recommendedName>
</protein>
<keyword evidence="3" id="KW-0862">Zinc</keyword>
<comment type="caution">
    <text evidence="10">The sequence shown here is derived from an EMBL/GenBank/DDBJ whole genome shotgun (WGS) entry which is preliminary data.</text>
</comment>
<evidence type="ECO:0000256" key="4">
    <source>
        <dbReference type="ARBA" id="ARBA00023015"/>
    </source>
</evidence>
<keyword evidence="6" id="KW-0804">Transcription</keyword>
<evidence type="ECO:0000256" key="1">
    <source>
        <dbReference type="ARBA" id="ARBA00004123"/>
    </source>
</evidence>
<dbReference type="EMBL" id="CAWUHB010000038">
    <property type="protein sequence ID" value="CAK7227060.1"/>
    <property type="molecule type" value="Genomic_DNA"/>
</dbReference>
<dbReference type="Proteomes" id="UP001642405">
    <property type="component" value="Unassembled WGS sequence"/>
</dbReference>
<evidence type="ECO:0000256" key="2">
    <source>
        <dbReference type="ARBA" id="ARBA00022723"/>
    </source>
</evidence>
<keyword evidence="4" id="KW-0805">Transcription regulation</keyword>
<dbReference type="InterPro" id="IPR052202">
    <property type="entry name" value="Yeast_MetPath_Reg"/>
</dbReference>
<evidence type="ECO:0000256" key="6">
    <source>
        <dbReference type="ARBA" id="ARBA00023163"/>
    </source>
</evidence>
<evidence type="ECO:0000256" key="5">
    <source>
        <dbReference type="ARBA" id="ARBA00023125"/>
    </source>
</evidence>
<dbReference type="InterPro" id="IPR007219">
    <property type="entry name" value="XnlR_reg_dom"/>
</dbReference>
<dbReference type="SMART" id="SM00906">
    <property type="entry name" value="Fungal_trans"/>
    <property type="match status" value="1"/>
</dbReference>
<feature type="domain" description="Xylanolytic transcriptional activator regulatory" evidence="9">
    <location>
        <begin position="156"/>
        <end position="235"/>
    </location>
</feature>
<reference evidence="10 11" key="1">
    <citation type="submission" date="2024-01" db="EMBL/GenBank/DDBJ databases">
        <authorList>
            <person name="Allen C."/>
            <person name="Tagirdzhanova G."/>
        </authorList>
    </citation>
    <scope>NUCLEOTIDE SEQUENCE [LARGE SCALE GENOMIC DNA]</scope>
</reference>
<evidence type="ECO:0000313" key="10">
    <source>
        <dbReference type="EMBL" id="CAK7227060.1"/>
    </source>
</evidence>
<dbReference type="PANTHER" id="PTHR47782:SF12">
    <property type="entry name" value="ZN(II)2CYS6 TRANSCRIPTION FACTOR (EUROFUNG)"/>
    <property type="match status" value="1"/>
</dbReference>
<organism evidence="10 11">
    <name type="scientific">Sporothrix curviconia</name>
    <dbReference type="NCBI Taxonomy" id="1260050"/>
    <lineage>
        <taxon>Eukaryota</taxon>
        <taxon>Fungi</taxon>
        <taxon>Dikarya</taxon>
        <taxon>Ascomycota</taxon>
        <taxon>Pezizomycotina</taxon>
        <taxon>Sordariomycetes</taxon>
        <taxon>Sordariomycetidae</taxon>
        <taxon>Ophiostomatales</taxon>
        <taxon>Ophiostomataceae</taxon>
        <taxon>Sporothrix</taxon>
    </lineage>
</organism>
<keyword evidence="5" id="KW-0238">DNA-binding</keyword>
<dbReference type="Pfam" id="PF04082">
    <property type="entry name" value="Fungal_trans"/>
    <property type="match status" value="1"/>
</dbReference>
<name>A0ABP0C7D1_9PEZI</name>
<accession>A0ABP0C7D1</accession>
<feature type="region of interest" description="Disordered" evidence="8">
    <location>
        <begin position="223"/>
        <end position="256"/>
    </location>
</feature>
<gene>
    <name evidence="10" type="ORF">SCUCBS95973_006412</name>
</gene>
<proteinExistence type="predicted"/>
<keyword evidence="2" id="KW-0479">Metal-binding</keyword>
<comment type="subcellular location">
    <subcellularLocation>
        <location evidence="1">Nucleus</location>
    </subcellularLocation>
</comment>